<evidence type="ECO:0000313" key="3">
    <source>
        <dbReference type="EMBL" id="MFB9095482.1"/>
    </source>
</evidence>
<dbReference type="Pfam" id="PF07715">
    <property type="entry name" value="Plug"/>
    <property type="match status" value="1"/>
</dbReference>
<keyword evidence="1" id="KW-0732">Signal</keyword>
<sequence length="395" mass="45879">MKSKLILLFVVFSISVVFAQDSIPKQKGWRINRKPTVNVANEILYVVNSNYVSEDILKNINPNNIERVDVLKSQAATAIYGEKAQNGALVITTKNISKKELEKMYKLYAYEYSENKGKEFLLTGLILDCEENPLFGATIKNLNTKEQFFTDFEGVFKIKVRKNDVLQFEKPNYVSQKIIIEKQKAITISLKAILLSNDKPILLKKPVIYLYPTQETEITLQFEFKGELLTTFPKYEGNWKVIAAPNGQLFDTKTKRNYSSLFWDGAIDLPNEHYQYTDGFVVEKENLTDFFIEKLEHIGLNNQETNEFIQFWLPILERNEFNFIHFLKNDACNEISVNKVKPKPETVIRVYMEFYGLDHFETIKEQQLPKTNRKGFTLVEWGGADVTNKIQKDEL</sequence>
<reference evidence="3 4" key="1">
    <citation type="submission" date="2024-09" db="EMBL/GenBank/DDBJ databases">
        <authorList>
            <person name="Sun Q."/>
            <person name="Mori K."/>
        </authorList>
    </citation>
    <scope>NUCLEOTIDE SEQUENCE [LARGE SCALE GENOMIC DNA]</scope>
    <source>
        <strain evidence="3 4">CECT 7955</strain>
    </source>
</reference>
<feature type="domain" description="TonB-dependent receptor plug" evidence="2">
    <location>
        <begin position="47"/>
        <end position="88"/>
    </location>
</feature>
<accession>A0ABV5GJC9</accession>
<dbReference type="SUPFAM" id="SSF56935">
    <property type="entry name" value="Porins"/>
    <property type="match status" value="1"/>
</dbReference>
<evidence type="ECO:0000259" key="2">
    <source>
        <dbReference type="Pfam" id="PF07715"/>
    </source>
</evidence>
<keyword evidence="4" id="KW-1185">Reference proteome</keyword>
<dbReference type="InterPro" id="IPR037066">
    <property type="entry name" value="Plug_dom_sf"/>
</dbReference>
<gene>
    <name evidence="3" type="ORF">ACFFVF_03055</name>
</gene>
<evidence type="ECO:0000256" key="1">
    <source>
        <dbReference type="SAM" id="SignalP"/>
    </source>
</evidence>
<name>A0ABV5GJC9_9FLAO</name>
<proteinExistence type="predicted"/>
<dbReference type="EMBL" id="JBHMEY010000007">
    <property type="protein sequence ID" value="MFB9095482.1"/>
    <property type="molecule type" value="Genomic_DNA"/>
</dbReference>
<dbReference type="InterPro" id="IPR008969">
    <property type="entry name" value="CarboxyPept-like_regulatory"/>
</dbReference>
<feature type="chain" id="PRO_5046319189" evidence="1">
    <location>
        <begin position="20"/>
        <end position="395"/>
    </location>
</feature>
<dbReference type="InterPro" id="IPR012910">
    <property type="entry name" value="Plug_dom"/>
</dbReference>
<evidence type="ECO:0000313" key="4">
    <source>
        <dbReference type="Proteomes" id="UP001589607"/>
    </source>
</evidence>
<comment type="caution">
    <text evidence="3">The sequence shown here is derived from an EMBL/GenBank/DDBJ whole genome shotgun (WGS) entry which is preliminary data.</text>
</comment>
<dbReference type="SUPFAM" id="SSF49464">
    <property type="entry name" value="Carboxypeptidase regulatory domain-like"/>
    <property type="match status" value="1"/>
</dbReference>
<protein>
    <submittedName>
        <fullName evidence="3">TonB-dependent receptor plug domain-containing protein</fullName>
    </submittedName>
</protein>
<dbReference type="Gene3D" id="2.170.130.10">
    <property type="entry name" value="TonB-dependent receptor, plug domain"/>
    <property type="match status" value="1"/>
</dbReference>
<organism evidence="3 4">
    <name type="scientific">Flavobacterium jumunjinense</name>
    <dbReference type="NCBI Taxonomy" id="998845"/>
    <lineage>
        <taxon>Bacteria</taxon>
        <taxon>Pseudomonadati</taxon>
        <taxon>Bacteroidota</taxon>
        <taxon>Flavobacteriia</taxon>
        <taxon>Flavobacteriales</taxon>
        <taxon>Flavobacteriaceae</taxon>
        <taxon>Flavobacterium</taxon>
    </lineage>
</organism>
<dbReference type="RefSeq" id="WP_236453919.1">
    <property type="nucleotide sequence ID" value="NZ_CBCSGE010000020.1"/>
</dbReference>
<feature type="signal peptide" evidence="1">
    <location>
        <begin position="1"/>
        <end position="19"/>
    </location>
</feature>
<keyword evidence="3" id="KW-0675">Receptor</keyword>
<dbReference type="Proteomes" id="UP001589607">
    <property type="component" value="Unassembled WGS sequence"/>
</dbReference>